<dbReference type="OrthoDB" id="4332861at2"/>
<sequence>MDLDTTTWRKSSRSTSTGGECVEMASAPGVIAVRDSKDPDGPKLLVDRHEFAALVASLKH</sequence>
<reference evidence="3 4" key="1">
    <citation type="submission" date="2019-05" db="EMBL/GenBank/DDBJ databases">
        <title>Draft genome sequence of Actinomadura sp. 14C53.</title>
        <authorList>
            <person name="Saricaoglu S."/>
            <person name="Isik K."/>
        </authorList>
    </citation>
    <scope>NUCLEOTIDE SEQUENCE [LARGE SCALE GENOMIC DNA]</scope>
    <source>
        <strain evidence="3 4">14C53</strain>
    </source>
</reference>
<proteinExistence type="predicted"/>
<keyword evidence="4" id="KW-1185">Reference proteome</keyword>
<dbReference type="Proteomes" id="UP000309174">
    <property type="component" value="Unassembled WGS sequence"/>
</dbReference>
<evidence type="ECO:0000256" key="1">
    <source>
        <dbReference type="SAM" id="MobiDB-lite"/>
    </source>
</evidence>
<gene>
    <name evidence="3" type="ORF">ETD83_23600</name>
</gene>
<dbReference type="Pfam" id="PF04149">
    <property type="entry name" value="DUF397"/>
    <property type="match status" value="1"/>
</dbReference>
<evidence type="ECO:0000259" key="2">
    <source>
        <dbReference type="Pfam" id="PF04149"/>
    </source>
</evidence>
<protein>
    <submittedName>
        <fullName evidence="3">DUF397 domain-containing protein</fullName>
    </submittedName>
</protein>
<feature type="domain" description="DUF397" evidence="2">
    <location>
        <begin position="7"/>
        <end position="59"/>
    </location>
</feature>
<evidence type="ECO:0000313" key="4">
    <source>
        <dbReference type="Proteomes" id="UP000309174"/>
    </source>
</evidence>
<organism evidence="3 4">
    <name type="scientific">Actinomadura soli</name>
    <dbReference type="NCBI Taxonomy" id="2508997"/>
    <lineage>
        <taxon>Bacteria</taxon>
        <taxon>Bacillati</taxon>
        <taxon>Actinomycetota</taxon>
        <taxon>Actinomycetes</taxon>
        <taxon>Streptosporangiales</taxon>
        <taxon>Thermomonosporaceae</taxon>
        <taxon>Actinomadura</taxon>
    </lineage>
</organism>
<feature type="region of interest" description="Disordered" evidence="1">
    <location>
        <begin position="1"/>
        <end position="20"/>
    </location>
</feature>
<feature type="compositionally biased region" description="Low complexity" evidence="1">
    <location>
        <begin position="1"/>
        <end position="17"/>
    </location>
</feature>
<accession>A0A5C4J7G8</accession>
<dbReference type="InterPro" id="IPR007278">
    <property type="entry name" value="DUF397"/>
</dbReference>
<dbReference type="AlphaFoldDB" id="A0A5C4J7G8"/>
<comment type="caution">
    <text evidence="3">The sequence shown here is derived from an EMBL/GenBank/DDBJ whole genome shotgun (WGS) entry which is preliminary data.</text>
</comment>
<evidence type="ECO:0000313" key="3">
    <source>
        <dbReference type="EMBL" id="TMQ94744.1"/>
    </source>
</evidence>
<dbReference type="EMBL" id="VCKW01000128">
    <property type="protein sequence ID" value="TMQ94744.1"/>
    <property type="molecule type" value="Genomic_DNA"/>
</dbReference>
<name>A0A5C4J7G8_9ACTN</name>
<dbReference type="RefSeq" id="WP_138647330.1">
    <property type="nucleotide sequence ID" value="NZ_VCKW01000128.1"/>
</dbReference>